<sequence length="60" mass="6810">MTFCMSAHCSLDAPAGFSQSIDHAPCFDFTTPVCNNDSESADEQIFMLITPRNKVYRKYR</sequence>
<dbReference type="EMBL" id="CP003789">
    <property type="protein sequence ID" value="AGA64215.1"/>
    <property type="molecule type" value="Genomic_DNA"/>
</dbReference>
<protein>
    <submittedName>
        <fullName evidence="1">Uncharacterized protein</fullName>
    </submittedName>
</protein>
<accession>L0ETQ0</accession>
<gene>
    <name evidence="1" type="ordered locus">B488_02220</name>
</gene>
<dbReference type="PATRIC" id="fig|1215343.11.peg.230"/>
<dbReference type="KEGG" id="lcc:B488_02220"/>
<dbReference type="STRING" id="1215343.B488_02220"/>
<reference evidence="1 2" key="1">
    <citation type="journal article" date="2012" name="Stand. Genomic Sci.">
        <title>Complete genome sequence of Liberibacter crescens BT-1.</title>
        <authorList>
            <person name="Leonard M.T."/>
            <person name="Fagen J.R."/>
            <person name="Davis-Richardson A.G."/>
            <person name="Davis M.J."/>
            <person name="Triplett E.W."/>
        </authorList>
    </citation>
    <scope>NUCLEOTIDE SEQUENCE [LARGE SCALE GENOMIC DNA]</scope>
    <source>
        <strain evidence="1 2">BT-1</strain>
    </source>
</reference>
<name>L0ETQ0_LIBCB</name>
<keyword evidence="2" id="KW-1185">Reference proteome</keyword>
<dbReference type="AlphaFoldDB" id="L0ETQ0"/>
<dbReference type="HOGENOM" id="CLU_2936050_0_0_5"/>
<evidence type="ECO:0000313" key="1">
    <source>
        <dbReference type="EMBL" id="AGA64215.1"/>
    </source>
</evidence>
<dbReference type="Proteomes" id="UP000010799">
    <property type="component" value="Chromosome"/>
</dbReference>
<proteinExistence type="predicted"/>
<evidence type="ECO:0000313" key="2">
    <source>
        <dbReference type="Proteomes" id="UP000010799"/>
    </source>
</evidence>
<organism evidence="1 2">
    <name type="scientific">Liberibacter crescens (strain BT-1)</name>
    <dbReference type="NCBI Taxonomy" id="1215343"/>
    <lineage>
        <taxon>Bacteria</taxon>
        <taxon>Pseudomonadati</taxon>
        <taxon>Pseudomonadota</taxon>
        <taxon>Alphaproteobacteria</taxon>
        <taxon>Hyphomicrobiales</taxon>
        <taxon>Rhizobiaceae</taxon>
        <taxon>Liberibacter</taxon>
    </lineage>
</organism>